<organism evidence="5 6">
    <name type="scientific">Fusarium agapanthi</name>
    <dbReference type="NCBI Taxonomy" id="1803897"/>
    <lineage>
        <taxon>Eukaryota</taxon>
        <taxon>Fungi</taxon>
        <taxon>Dikarya</taxon>
        <taxon>Ascomycota</taxon>
        <taxon>Pezizomycotina</taxon>
        <taxon>Sordariomycetes</taxon>
        <taxon>Hypocreomycetidae</taxon>
        <taxon>Hypocreales</taxon>
        <taxon>Nectriaceae</taxon>
        <taxon>Fusarium</taxon>
        <taxon>Fusarium fujikuroi species complex</taxon>
    </lineage>
</organism>
<evidence type="ECO:0000256" key="2">
    <source>
        <dbReference type="SAM" id="Phobius"/>
    </source>
</evidence>
<dbReference type="SUPFAM" id="SSF49482">
    <property type="entry name" value="Aromatic compound dioxygenase"/>
    <property type="match status" value="1"/>
</dbReference>
<keyword evidence="6" id="KW-1185">Reference proteome</keyword>
<accession>A0A9P5EDF6</accession>
<gene>
    <name evidence="5" type="ORF">FAGAP_7008</name>
</gene>
<keyword evidence="2" id="KW-1133">Transmembrane helix</keyword>
<feature type="transmembrane region" description="Helical" evidence="2">
    <location>
        <begin position="470"/>
        <end position="488"/>
    </location>
</feature>
<evidence type="ECO:0000256" key="3">
    <source>
        <dbReference type="SAM" id="SignalP"/>
    </source>
</evidence>
<evidence type="ECO:0000259" key="4">
    <source>
        <dbReference type="Pfam" id="PF00775"/>
    </source>
</evidence>
<keyword evidence="2" id="KW-0812">Transmembrane</keyword>
<evidence type="ECO:0000313" key="6">
    <source>
        <dbReference type="Proteomes" id="UP000737391"/>
    </source>
</evidence>
<protein>
    <submittedName>
        <fullName evidence="5">Protocatechuate 3,4-dioxygenase beta subunit</fullName>
    </submittedName>
</protein>
<dbReference type="PANTHER" id="PTHR34315:SF1">
    <property type="entry name" value="INTRADIOL RING-CLEAVAGE DIOXYGENASES DOMAIN-CONTAINING PROTEIN-RELATED"/>
    <property type="match status" value="1"/>
</dbReference>
<sequence>MRFSASIAFALAAVAVAHPGEDHHDELEQRRSFEASAERLSLRHCAETLKARGVIERNIKRRSVLIEEHRRKRGIKKRDLEDVLNTDHNKTDLGYTPNTSAEILFAGQNSCVLTPEVTLGPYYVSGESVRRDLKEDQEGVDLILDYQIIDVTTCEPVPELYLEIWHCNSTGVYGGVNNQGNGNFDDKANINKTFGRGIQPTNEDGVAQFETLFPGHYVGRTTHIHLLAHANATLYQNKTLGNDIYSSHIGQTYFDQDLIDEVEALAPYNTNTQVQTTNARDGILAQAANQDYDPVVEWTLLGDTVAEGVFGWLAYGVNMTATEKVTPAVFRYEDGGHTNPNFGGDGPGGPGGPPPRDANTPEDKLNRGFLDKLLNPSRPSSLNGTASIILSAPPYSFKPSSVGLCYIATIIGVFLGTFFSGQIGDKLVLYPTRRNKGIYEPEYRLWIYGVLVLVVPGALLLWGVGAAHQIHWSGLLIAMGILGAAIAAGRQIPLSYCINSYTELGSDAIVTIILIRNTMSFAIGYGVTPWVAGMGYRNAFLVAAFVAMAQFSLAFVFIKYGKQLRLKSTASYFKYLEQVKNDGLIHQFDQITKPIGEASSRTQFGK</sequence>
<feature type="region of interest" description="Disordered" evidence="1">
    <location>
        <begin position="332"/>
        <end position="364"/>
    </location>
</feature>
<feature type="domain" description="Intradiol ring-cleavage dioxygenases" evidence="4">
    <location>
        <begin position="121"/>
        <end position="221"/>
    </location>
</feature>
<comment type="caution">
    <text evidence="5">The sequence shown here is derived from an EMBL/GenBank/DDBJ whole genome shotgun (WGS) entry which is preliminary data.</text>
</comment>
<feature type="transmembrane region" description="Helical" evidence="2">
    <location>
        <begin position="401"/>
        <end position="424"/>
    </location>
</feature>
<evidence type="ECO:0000256" key="1">
    <source>
        <dbReference type="SAM" id="MobiDB-lite"/>
    </source>
</evidence>
<dbReference type="Proteomes" id="UP000737391">
    <property type="component" value="Unassembled WGS sequence"/>
</dbReference>
<dbReference type="EMBL" id="LUFC02000500">
    <property type="protein sequence ID" value="KAF4496853.1"/>
    <property type="molecule type" value="Genomic_DNA"/>
</dbReference>
<dbReference type="PANTHER" id="PTHR34315">
    <property type="match status" value="1"/>
</dbReference>
<feature type="transmembrane region" description="Helical" evidence="2">
    <location>
        <begin position="508"/>
        <end position="527"/>
    </location>
</feature>
<dbReference type="InterPro" id="IPR000627">
    <property type="entry name" value="Intradiol_dOase_C"/>
</dbReference>
<feature type="chain" id="PRO_5040454145" evidence="3">
    <location>
        <begin position="18"/>
        <end position="606"/>
    </location>
</feature>
<name>A0A9P5EDF6_9HYPO</name>
<dbReference type="Gene3D" id="2.60.130.10">
    <property type="entry name" value="Aromatic compound dioxygenase"/>
    <property type="match status" value="1"/>
</dbReference>
<evidence type="ECO:0000313" key="5">
    <source>
        <dbReference type="EMBL" id="KAF4496853.1"/>
    </source>
</evidence>
<dbReference type="GO" id="GO:0016702">
    <property type="term" value="F:oxidoreductase activity, acting on single donors with incorporation of molecular oxygen, incorporation of two atoms of oxygen"/>
    <property type="evidence" value="ECO:0007669"/>
    <property type="project" value="InterPro"/>
</dbReference>
<dbReference type="InterPro" id="IPR015889">
    <property type="entry name" value="Intradiol_dOase_core"/>
</dbReference>
<dbReference type="Gene3D" id="1.20.1250.20">
    <property type="entry name" value="MFS general substrate transporter like domains"/>
    <property type="match status" value="1"/>
</dbReference>
<keyword evidence="3" id="KW-0732">Signal</keyword>
<proteinExistence type="predicted"/>
<feature type="transmembrane region" description="Helical" evidence="2">
    <location>
        <begin position="539"/>
        <end position="558"/>
    </location>
</feature>
<dbReference type="InterPro" id="IPR036259">
    <property type="entry name" value="MFS_trans_sf"/>
</dbReference>
<dbReference type="SUPFAM" id="SSF103473">
    <property type="entry name" value="MFS general substrate transporter"/>
    <property type="match status" value="1"/>
</dbReference>
<dbReference type="CDD" id="cd03457">
    <property type="entry name" value="intradiol_dioxygenase_like"/>
    <property type="match status" value="1"/>
</dbReference>
<dbReference type="GO" id="GO:0008199">
    <property type="term" value="F:ferric iron binding"/>
    <property type="evidence" value="ECO:0007669"/>
    <property type="project" value="InterPro"/>
</dbReference>
<feature type="transmembrane region" description="Helical" evidence="2">
    <location>
        <begin position="445"/>
        <end position="464"/>
    </location>
</feature>
<feature type="signal peptide" evidence="3">
    <location>
        <begin position="1"/>
        <end position="17"/>
    </location>
</feature>
<dbReference type="Pfam" id="PF00775">
    <property type="entry name" value="Dioxygenase_C"/>
    <property type="match status" value="1"/>
</dbReference>
<keyword evidence="2" id="KW-0472">Membrane</keyword>
<dbReference type="AlphaFoldDB" id="A0A9P5EDF6"/>
<reference evidence="5" key="1">
    <citation type="submission" date="2020-01" db="EMBL/GenBank/DDBJ databases">
        <title>Identification and distribution of gene clusters putatively required for synthesis of sphingolipid metabolism inhibitors in phylogenetically diverse species of the filamentous fungus Fusarium.</title>
        <authorList>
            <person name="Kim H.-S."/>
            <person name="Busman M."/>
            <person name="Brown D.W."/>
            <person name="Divon H."/>
            <person name="Uhlig S."/>
            <person name="Proctor R.H."/>
        </authorList>
    </citation>
    <scope>NUCLEOTIDE SEQUENCE</scope>
    <source>
        <strain evidence="5">NRRL 31653</strain>
    </source>
</reference>
<dbReference type="OrthoDB" id="121380at2759"/>